<evidence type="ECO:0000259" key="4">
    <source>
        <dbReference type="PROSITE" id="PS50002"/>
    </source>
</evidence>
<protein>
    <submittedName>
        <fullName evidence="5">BQ2448_4001 protein</fullName>
    </submittedName>
</protein>
<evidence type="ECO:0000256" key="1">
    <source>
        <dbReference type="ARBA" id="ARBA00022443"/>
    </source>
</evidence>
<dbReference type="SUPFAM" id="SSF50044">
    <property type="entry name" value="SH3-domain"/>
    <property type="match status" value="1"/>
</dbReference>
<dbReference type="EMBL" id="FMSP01000009">
    <property type="protein sequence ID" value="SCV72464.1"/>
    <property type="molecule type" value="Genomic_DNA"/>
</dbReference>
<dbReference type="PANTHER" id="PTHR47174">
    <property type="entry name" value="BRIDGING INTEGRATOR 3"/>
    <property type="match status" value="1"/>
</dbReference>
<dbReference type="STRING" id="269621.A0A238FKQ4"/>
<dbReference type="GO" id="GO:1990528">
    <property type="term" value="C:Rvs161p-Rvs167p complex"/>
    <property type="evidence" value="ECO:0007669"/>
    <property type="project" value="TreeGrafter"/>
</dbReference>
<dbReference type="GO" id="GO:0031097">
    <property type="term" value="C:medial cortex"/>
    <property type="evidence" value="ECO:0007669"/>
    <property type="project" value="TreeGrafter"/>
</dbReference>
<evidence type="ECO:0000256" key="3">
    <source>
        <dbReference type="SAM" id="MobiDB-lite"/>
    </source>
</evidence>
<evidence type="ECO:0000313" key="6">
    <source>
        <dbReference type="Proteomes" id="UP000198372"/>
    </source>
</evidence>
<keyword evidence="1 2" id="KW-0728">SH3 domain</keyword>
<dbReference type="InterPro" id="IPR001452">
    <property type="entry name" value="SH3_domain"/>
</dbReference>
<dbReference type="Pfam" id="PF00018">
    <property type="entry name" value="SH3_1"/>
    <property type="match status" value="1"/>
</dbReference>
<name>A0A238FKQ4_9BASI</name>
<feature type="compositionally biased region" description="Low complexity" evidence="3">
    <location>
        <begin position="138"/>
        <end position="147"/>
    </location>
</feature>
<dbReference type="PANTHER" id="PTHR47174:SF1">
    <property type="entry name" value="REDUCED VIABILITY UPON STARVATION PROTEIN 167"/>
    <property type="match status" value="1"/>
</dbReference>
<evidence type="ECO:0000256" key="2">
    <source>
        <dbReference type="PROSITE-ProRule" id="PRU00192"/>
    </source>
</evidence>
<dbReference type="GO" id="GO:0051666">
    <property type="term" value="P:actin cortical patch localization"/>
    <property type="evidence" value="ECO:0007669"/>
    <property type="project" value="InterPro"/>
</dbReference>
<dbReference type="SMART" id="SM00326">
    <property type="entry name" value="SH3"/>
    <property type="match status" value="1"/>
</dbReference>
<dbReference type="PROSITE" id="PS50002">
    <property type="entry name" value="SH3"/>
    <property type="match status" value="1"/>
</dbReference>
<dbReference type="OrthoDB" id="10255964at2759"/>
<reference evidence="6" key="1">
    <citation type="submission" date="2016-09" db="EMBL/GenBank/DDBJ databases">
        <authorList>
            <person name="Jeantristanb JTB J.-T."/>
            <person name="Ricardo R."/>
        </authorList>
    </citation>
    <scope>NUCLEOTIDE SEQUENCE [LARGE SCALE GENOMIC DNA]</scope>
</reference>
<dbReference type="PRINTS" id="PR00499">
    <property type="entry name" value="P67PHOX"/>
</dbReference>
<proteinExistence type="predicted"/>
<dbReference type="PRINTS" id="PR00452">
    <property type="entry name" value="SH3DOMAIN"/>
</dbReference>
<gene>
    <name evidence="5" type="ORF">BQ2448_4001</name>
</gene>
<dbReference type="InterPro" id="IPR036028">
    <property type="entry name" value="SH3-like_dom_sf"/>
</dbReference>
<dbReference type="GO" id="GO:0008289">
    <property type="term" value="F:lipid binding"/>
    <property type="evidence" value="ECO:0007669"/>
    <property type="project" value="TreeGrafter"/>
</dbReference>
<sequence length="229" mass="23428">MDKFNSFASQAKAKAEQGRVAALSKIDQQRHKPASSAHGSGSGAGLATGGSGGGGSGSPPPTPPNRSRASSSASALAPRSSPHQHGVTSSDVFVGISDTDKAAFFSLLDEYFAARPQYKVLFNSQAAPLAAAAVAGHHNSTSSSSAPTPAPAPPSRAAAPPKPPPRATPVPRGLGTATALFDFDAGEAEDLGFKEGQKITILEHISDEWMRGELNGQSGIFPKVYVQLD</sequence>
<dbReference type="GO" id="GO:0030479">
    <property type="term" value="C:actin cortical patch"/>
    <property type="evidence" value="ECO:0007669"/>
    <property type="project" value="TreeGrafter"/>
</dbReference>
<dbReference type="Proteomes" id="UP000198372">
    <property type="component" value="Unassembled WGS sequence"/>
</dbReference>
<organism evidence="5 6">
    <name type="scientific">Microbotryum intermedium</name>
    <dbReference type="NCBI Taxonomy" id="269621"/>
    <lineage>
        <taxon>Eukaryota</taxon>
        <taxon>Fungi</taxon>
        <taxon>Dikarya</taxon>
        <taxon>Basidiomycota</taxon>
        <taxon>Pucciniomycotina</taxon>
        <taxon>Microbotryomycetes</taxon>
        <taxon>Microbotryales</taxon>
        <taxon>Microbotryaceae</taxon>
        <taxon>Microbotryum</taxon>
    </lineage>
</organism>
<keyword evidence="6" id="KW-1185">Reference proteome</keyword>
<dbReference type="GO" id="GO:0006897">
    <property type="term" value="P:endocytosis"/>
    <property type="evidence" value="ECO:0007669"/>
    <property type="project" value="InterPro"/>
</dbReference>
<feature type="compositionally biased region" description="Pro residues" evidence="3">
    <location>
        <begin position="148"/>
        <end position="168"/>
    </location>
</feature>
<dbReference type="GO" id="GO:0043332">
    <property type="term" value="C:mating projection tip"/>
    <property type="evidence" value="ECO:0007669"/>
    <property type="project" value="TreeGrafter"/>
</dbReference>
<dbReference type="AlphaFoldDB" id="A0A238FKQ4"/>
<dbReference type="Gene3D" id="2.30.30.40">
    <property type="entry name" value="SH3 Domains"/>
    <property type="match status" value="1"/>
</dbReference>
<feature type="region of interest" description="Disordered" evidence="3">
    <location>
        <begin position="1"/>
        <end position="89"/>
    </location>
</feature>
<evidence type="ECO:0000313" key="5">
    <source>
        <dbReference type="EMBL" id="SCV72464.1"/>
    </source>
</evidence>
<accession>A0A238FKQ4</accession>
<feature type="domain" description="SH3" evidence="4">
    <location>
        <begin position="172"/>
        <end position="229"/>
    </location>
</feature>
<feature type="compositionally biased region" description="Gly residues" evidence="3">
    <location>
        <begin position="40"/>
        <end position="57"/>
    </location>
</feature>
<feature type="compositionally biased region" description="Low complexity" evidence="3">
    <location>
        <begin position="65"/>
        <end position="83"/>
    </location>
</feature>
<dbReference type="GO" id="GO:0097320">
    <property type="term" value="P:plasma membrane tubulation"/>
    <property type="evidence" value="ECO:0007669"/>
    <property type="project" value="TreeGrafter"/>
</dbReference>
<dbReference type="InterPro" id="IPR046982">
    <property type="entry name" value="BIN3/RVS161-like"/>
</dbReference>
<feature type="region of interest" description="Disordered" evidence="3">
    <location>
        <begin position="138"/>
        <end position="174"/>
    </location>
</feature>